<organism evidence="1 2">
    <name type="scientific">Prunus yedoensis var. nudiflora</name>
    <dbReference type="NCBI Taxonomy" id="2094558"/>
    <lineage>
        <taxon>Eukaryota</taxon>
        <taxon>Viridiplantae</taxon>
        <taxon>Streptophyta</taxon>
        <taxon>Embryophyta</taxon>
        <taxon>Tracheophyta</taxon>
        <taxon>Spermatophyta</taxon>
        <taxon>Magnoliopsida</taxon>
        <taxon>eudicotyledons</taxon>
        <taxon>Gunneridae</taxon>
        <taxon>Pentapetalae</taxon>
        <taxon>rosids</taxon>
        <taxon>fabids</taxon>
        <taxon>Rosales</taxon>
        <taxon>Rosaceae</taxon>
        <taxon>Amygdaloideae</taxon>
        <taxon>Amygdaleae</taxon>
        <taxon>Prunus</taxon>
    </lineage>
</organism>
<proteinExistence type="predicted"/>
<comment type="caution">
    <text evidence="1">The sequence shown here is derived from an EMBL/GenBank/DDBJ whole genome shotgun (WGS) entry which is preliminary data.</text>
</comment>
<dbReference type="EMBL" id="PJQY01003478">
    <property type="protein sequence ID" value="PQM37164.1"/>
    <property type="molecule type" value="Genomic_DNA"/>
</dbReference>
<evidence type="ECO:0000313" key="2">
    <source>
        <dbReference type="Proteomes" id="UP000250321"/>
    </source>
</evidence>
<sequence length="64" mass="6629">MGSIPMTPESLGLMGIEPIFGIPQKVQAISCQTKLQSSTTIPSRVANLCGGLFLLEGLAGPDGR</sequence>
<gene>
    <name evidence="1" type="ORF">Pyn_39920</name>
</gene>
<accession>A0A314UL05</accession>
<name>A0A314UL05_PRUYE</name>
<evidence type="ECO:0000313" key="1">
    <source>
        <dbReference type="EMBL" id="PQM37164.1"/>
    </source>
</evidence>
<reference evidence="1 2" key="1">
    <citation type="submission" date="2018-02" db="EMBL/GenBank/DDBJ databases">
        <title>Draft genome of wild Prunus yedoensis var. nudiflora.</title>
        <authorList>
            <person name="Baek S."/>
            <person name="Kim J.-H."/>
            <person name="Choi K."/>
            <person name="Kim G.-B."/>
            <person name="Cho A."/>
            <person name="Jang H."/>
            <person name="Shin C.-H."/>
            <person name="Yu H.-J."/>
            <person name="Mun J.-H."/>
        </authorList>
    </citation>
    <scope>NUCLEOTIDE SEQUENCE [LARGE SCALE GENOMIC DNA]</scope>
    <source>
        <strain evidence="2">cv. Jeju island</strain>
        <tissue evidence="1">Leaf</tissue>
    </source>
</reference>
<dbReference type="Proteomes" id="UP000250321">
    <property type="component" value="Unassembled WGS sequence"/>
</dbReference>
<keyword evidence="2" id="KW-1185">Reference proteome</keyword>
<dbReference type="AlphaFoldDB" id="A0A314UL05"/>
<protein>
    <submittedName>
        <fullName evidence="1">Uncharacterized protein</fullName>
    </submittedName>
</protein>